<feature type="region of interest" description="Disordered" evidence="2">
    <location>
        <begin position="327"/>
        <end position="368"/>
    </location>
</feature>
<dbReference type="GeneID" id="5233064"/>
<evidence type="ECO:0000256" key="2">
    <source>
        <dbReference type="SAM" id="MobiDB-lite"/>
    </source>
</evidence>
<keyword evidence="4" id="KW-1185">Reference proteome</keyword>
<evidence type="ECO:0000313" key="4">
    <source>
        <dbReference type="Proteomes" id="UP000001996"/>
    </source>
</evidence>
<protein>
    <recommendedName>
        <fullName evidence="5">Autophagy-related protein 28</fullName>
    </recommendedName>
</protein>
<dbReference type="HOGENOM" id="CLU_455657_0_0_1"/>
<name>A5DZW2_LODEL</name>
<sequence length="599" mass="67771">MIKSSLYDSIDLASTLSGKSIQTLNKDGNEQPMQSNETVTKMEDIDEDADDYNPEEFISSNEGIVKSKLTSSSQNAIEKLISGSFDNEFLEADSITSFEGQLPPSDVLNMLASLEWTRANTDLIEHLSRKIAFLKDNIRKTVSLHGEYLSSGRGDVPLLRESARKYLLEVSQCFLSLNEIYEKQHSDVINSESTFKCWSMAREKLLNKINRTLSDKTKQGAKLASLVNESNKIDNEIEDLELRIARLKEKKAIISKEIDYTLSVIQSRTSVLVDQLQDIEGKGKRALFDYLASMGYTKEGIIHLMNTKVVPIEFGLQKFRKIDVKSTMSQESTSQGNMLVPRNPNNLEDANKTETGSDLDLATKQNRAQSSHYDIASKDAYERGYAKGVNSSSAIKTQLQKLISHRNTTPSTLPASMQTSIHVEDGMTIEQTDLNRVLEFLHRQAQALDSQILESSRAAAAFHENALAWEELLRHILRLEEDLEKLIALPYENETSKTYTTSLTRKIQGSLKRTLETLTTRQRDLANPDILPLHLQQQQQQQQRQLHDYRFAKMVVNDLLENEVQAVRKALQLIHKNVENNNDAKDAKDAKNINNNFEA</sequence>
<feature type="compositionally biased region" description="Polar residues" evidence="2">
    <location>
        <begin position="327"/>
        <end position="356"/>
    </location>
</feature>
<dbReference type="VEuPathDB" id="FungiDB:LELG_02899"/>
<dbReference type="eggNOG" id="ENOG502SGGR">
    <property type="taxonomic scope" value="Eukaryota"/>
</dbReference>
<evidence type="ECO:0000313" key="3">
    <source>
        <dbReference type="EMBL" id="EDK44720.1"/>
    </source>
</evidence>
<dbReference type="Proteomes" id="UP000001996">
    <property type="component" value="Unassembled WGS sequence"/>
</dbReference>
<evidence type="ECO:0000256" key="1">
    <source>
        <dbReference type="SAM" id="Coils"/>
    </source>
</evidence>
<reference evidence="3 4" key="1">
    <citation type="journal article" date="2009" name="Nature">
        <title>Evolution of pathogenicity and sexual reproduction in eight Candida genomes.</title>
        <authorList>
            <person name="Butler G."/>
            <person name="Rasmussen M.D."/>
            <person name="Lin M.F."/>
            <person name="Santos M.A."/>
            <person name="Sakthikumar S."/>
            <person name="Munro C.A."/>
            <person name="Rheinbay E."/>
            <person name="Grabherr M."/>
            <person name="Forche A."/>
            <person name="Reedy J.L."/>
            <person name="Agrafioti I."/>
            <person name="Arnaud M.B."/>
            <person name="Bates S."/>
            <person name="Brown A.J."/>
            <person name="Brunke S."/>
            <person name="Costanzo M.C."/>
            <person name="Fitzpatrick D.A."/>
            <person name="de Groot P.W."/>
            <person name="Harris D."/>
            <person name="Hoyer L.L."/>
            <person name="Hube B."/>
            <person name="Klis F.M."/>
            <person name="Kodira C."/>
            <person name="Lennard N."/>
            <person name="Logue M.E."/>
            <person name="Martin R."/>
            <person name="Neiman A.M."/>
            <person name="Nikolaou E."/>
            <person name="Quail M.A."/>
            <person name="Quinn J."/>
            <person name="Santos M.C."/>
            <person name="Schmitzberger F.F."/>
            <person name="Sherlock G."/>
            <person name="Shah P."/>
            <person name="Silverstein K.A."/>
            <person name="Skrzypek M.S."/>
            <person name="Soll D."/>
            <person name="Staggs R."/>
            <person name="Stansfield I."/>
            <person name="Stumpf M.P."/>
            <person name="Sudbery P.E."/>
            <person name="Srikantha T."/>
            <person name="Zeng Q."/>
            <person name="Berman J."/>
            <person name="Berriman M."/>
            <person name="Heitman J."/>
            <person name="Gow N.A."/>
            <person name="Lorenz M.C."/>
            <person name="Birren B.W."/>
            <person name="Kellis M."/>
            <person name="Cuomo C.A."/>
        </authorList>
    </citation>
    <scope>NUCLEOTIDE SEQUENCE [LARGE SCALE GENOMIC DNA]</scope>
    <source>
        <strain evidence="4">ATCC 11503 / BCRC 21390 / CBS 2605 / JCM 1781 / NBRC 1676 / NRRL YB-4239</strain>
    </source>
</reference>
<dbReference type="InParanoid" id="A5DZW2"/>
<organism evidence="3 4">
    <name type="scientific">Lodderomyces elongisporus (strain ATCC 11503 / CBS 2605 / JCM 1781 / NBRC 1676 / NRRL YB-4239)</name>
    <name type="common">Yeast</name>
    <name type="synonym">Saccharomyces elongisporus</name>
    <dbReference type="NCBI Taxonomy" id="379508"/>
    <lineage>
        <taxon>Eukaryota</taxon>
        <taxon>Fungi</taxon>
        <taxon>Dikarya</taxon>
        <taxon>Ascomycota</taxon>
        <taxon>Saccharomycotina</taxon>
        <taxon>Pichiomycetes</taxon>
        <taxon>Debaryomycetaceae</taxon>
        <taxon>Candida/Lodderomyces clade</taxon>
        <taxon>Lodderomyces</taxon>
    </lineage>
</organism>
<feature type="coiled-coil region" evidence="1">
    <location>
        <begin position="223"/>
        <end position="257"/>
    </location>
</feature>
<evidence type="ECO:0008006" key="5">
    <source>
        <dbReference type="Google" id="ProtNLM"/>
    </source>
</evidence>
<dbReference type="OrthoDB" id="3993941at2759"/>
<accession>A5DZW2</accession>
<proteinExistence type="predicted"/>
<gene>
    <name evidence="3" type="ORF">LELG_02899</name>
</gene>
<dbReference type="EMBL" id="CH981526">
    <property type="protein sequence ID" value="EDK44720.1"/>
    <property type="molecule type" value="Genomic_DNA"/>
</dbReference>
<dbReference type="KEGG" id="lel:PVL30_003735"/>
<keyword evidence="1" id="KW-0175">Coiled coil</keyword>
<dbReference type="AlphaFoldDB" id="A5DZW2"/>